<dbReference type="GO" id="GO:0005737">
    <property type="term" value="C:cytoplasm"/>
    <property type="evidence" value="ECO:0007669"/>
    <property type="project" value="TreeGrafter"/>
</dbReference>
<dbReference type="PANTHER" id="PTHR12227">
    <property type="entry name" value="GLYCERATE KINASE"/>
    <property type="match status" value="1"/>
</dbReference>
<proteinExistence type="predicted"/>
<name>A0A7C9GPQ5_9SPHN</name>
<reference evidence="3 4" key="1">
    <citation type="submission" date="2019-09" db="EMBL/GenBank/DDBJ databases">
        <title>Polymorphobacter sp. isolated from a lake in China.</title>
        <authorList>
            <person name="Liu Z."/>
        </authorList>
    </citation>
    <scope>NUCLEOTIDE SEQUENCE [LARGE SCALE GENOMIC DNA]</scope>
    <source>
        <strain evidence="3 4">D40P</strain>
    </source>
</reference>
<evidence type="ECO:0000259" key="1">
    <source>
        <dbReference type="Pfam" id="PF05161"/>
    </source>
</evidence>
<keyword evidence="4" id="KW-1185">Reference proteome</keyword>
<feature type="domain" description="MOFRL-associated" evidence="2">
    <location>
        <begin position="21"/>
        <end position="239"/>
    </location>
</feature>
<sequence>MQEIVRGSVTQSDAGDSEDRLSALFSTAISAVSADAVMPRLLPPAHRRLVVIAIGKAAVPLMAAAQARSPRPFGGLVVAPHGHVPAGTGWPRVTVRTAGHPVPDPDSQAAADAALALARGLGPGDHLLMLVSGGGSALLAAPVAGVTLADKAALTQALLRSGAAIAEINCVRRALSRIKGGRLAAAAAPAAVTTWVISDIPGDDAALVASGPTLAGDTGDAAAVVARYGISVPPGVAAELAAAAPAAVPPGDVQILARARDALDAAGRAAAALGYGVISLGDDLQGEARAIGAAHAALARQAPARTAIISGGETSVTVTGQGGRGGRNLEYALALAIGLDGARGITALAADSDGIDGSSHAAGARIGPDTLARARARGLDPAAFLAANDAHGFFAALGDLLVTGPTLTNVNDIRIILVD</sequence>
<dbReference type="Pfam" id="PF13660">
    <property type="entry name" value="DUF4147"/>
    <property type="match status" value="1"/>
</dbReference>
<dbReference type="InterPro" id="IPR038614">
    <property type="entry name" value="GK_N_sf"/>
</dbReference>
<dbReference type="InterPro" id="IPR007835">
    <property type="entry name" value="MOFRL"/>
</dbReference>
<dbReference type="Gene3D" id="3.40.1480.10">
    <property type="entry name" value="MOFRL domain"/>
    <property type="match status" value="1"/>
</dbReference>
<dbReference type="PANTHER" id="PTHR12227:SF0">
    <property type="entry name" value="GLYCERATE KINASE"/>
    <property type="match status" value="1"/>
</dbReference>
<dbReference type="SUPFAM" id="SSF82544">
    <property type="entry name" value="GckA/TtuD-like"/>
    <property type="match status" value="1"/>
</dbReference>
<dbReference type="EMBL" id="WIOL01000002">
    <property type="protein sequence ID" value="MQT16890.1"/>
    <property type="molecule type" value="Genomic_DNA"/>
</dbReference>
<accession>A0A7C9GPQ5</accession>
<dbReference type="Proteomes" id="UP000481327">
    <property type="component" value="Unassembled WGS sequence"/>
</dbReference>
<comment type="caution">
    <text evidence="3">The sequence shown here is derived from an EMBL/GenBank/DDBJ whole genome shotgun (WGS) entry which is preliminary data.</text>
</comment>
<protein>
    <submittedName>
        <fullName evidence="3">DUF4147 domain-containing protein</fullName>
    </submittedName>
</protein>
<dbReference type="InterPro" id="IPR025286">
    <property type="entry name" value="MOFRL_assoc_dom"/>
</dbReference>
<evidence type="ECO:0000313" key="3">
    <source>
        <dbReference type="EMBL" id="MQT16890.1"/>
    </source>
</evidence>
<dbReference type="GO" id="GO:0008887">
    <property type="term" value="F:glycerate kinase activity"/>
    <property type="evidence" value="ECO:0007669"/>
    <property type="project" value="InterPro"/>
</dbReference>
<feature type="domain" description="MOFRL" evidence="1">
    <location>
        <begin position="307"/>
        <end position="412"/>
    </location>
</feature>
<dbReference type="AlphaFoldDB" id="A0A7C9GPQ5"/>
<dbReference type="InterPro" id="IPR039760">
    <property type="entry name" value="MOFRL_protein"/>
</dbReference>
<evidence type="ECO:0000259" key="2">
    <source>
        <dbReference type="Pfam" id="PF13660"/>
    </source>
</evidence>
<gene>
    <name evidence="3" type="ORF">F3168_06425</name>
</gene>
<dbReference type="OrthoDB" id="9766552at2"/>
<organism evidence="3 4">
    <name type="scientific">Sandarakinorhabdus fusca</name>
    <dbReference type="NCBI Taxonomy" id="1439888"/>
    <lineage>
        <taxon>Bacteria</taxon>
        <taxon>Pseudomonadati</taxon>
        <taxon>Pseudomonadota</taxon>
        <taxon>Alphaproteobacteria</taxon>
        <taxon>Sphingomonadales</taxon>
        <taxon>Sphingosinicellaceae</taxon>
        <taxon>Sandarakinorhabdus</taxon>
    </lineage>
</organism>
<dbReference type="Pfam" id="PF05161">
    <property type="entry name" value="MOFRL"/>
    <property type="match status" value="1"/>
</dbReference>
<evidence type="ECO:0000313" key="4">
    <source>
        <dbReference type="Proteomes" id="UP000481327"/>
    </source>
</evidence>
<dbReference type="Gene3D" id="3.40.50.10180">
    <property type="entry name" value="Glycerate kinase, MOFRL-like N-terminal domain"/>
    <property type="match status" value="1"/>
</dbReference>
<dbReference type="InterPro" id="IPR037035">
    <property type="entry name" value="GK-like_C_sf"/>
</dbReference>